<proteinExistence type="predicted"/>
<dbReference type="RefSeq" id="WP_091686770.1">
    <property type="nucleotide sequence ID" value="NZ_FOSN01000042.1"/>
</dbReference>
<gene>
    <name evidence="1" type="ORF">SAMN05444581_1428</name>
</gene>
<keyword evidence="2" id="KW-1185">Reference proteome</keyword>
<protein>
    <submittedName>
        <fullName evidence="1">Uncharacterized protein</fullName>
    </submittedName>
</protein>
<evidence type="ECO:0000313" key="2">
    <source>
        <dbReference type="Proteomes" id="UP000198755"/>
    </source>
</evidence>
<evidence type="ECO:0000313" key="1">
    <source>
        <dbReference type="EMBL" id="SFK89194.1"/>
    </source>
</evidence>
<organism evidence="1 2">
    <name type="scientific">Methylocapsa palsarum</name>
    <dbReference type="NCBI Taxonomy" id="1612308"/>
    <lineage>
        <taxon>Bacteria</taxon>
        <taxon>Pseudomonadati</taxon>
        <taxon>Pseudomonadota</taxon>
        <taxon>Alphaproteobacteria</taxon>
        <taxon>Hyphomicrobiales</taxon>
        <taxon>Beijerinckiaceae</taxon>
        <taxon>Methylocapsa</taxon>
    </lineage>
</organism>
<reference evidence="1 2" key="1">
    <citation type="submission" date="2016-10" db="EMBL/GenBank/DDBJ databases">
        <authorList>
            <person name="de Groot N.N."/>
        </authorList>
    </citation>
    <scope>NUCLEOTIDE SEQUENCE [LARGE SCALE GENOMIC DNA]</scope>
    <source>
        <strain evidence="1 2">NE2</strain>
    </source>
</reference>
<sequence>MSTIDIANHNDGLTLLDLKRALEDEIWFWAVAEAYAKGQMQSDNSREGIINGYYKQYPDMKAYVDDHVSNRTCLFAIREMRKRKQDRKQAMDAQRMAASSPRPIYPELKWMAPLKAKPIAIESNFGRPLPPPIWGIPPDQLERALDALPDEPSGPTVTAPSTAGLAVYETGLPGRPTSWSFVETEVRRRFRPDGPPKSTAEWARDMRAWLTEKHPSVALPTEKTLRNRLAPLIRELKAS</sequence>
<dbReference type="EMBL" id="FOSN01000042">
    <property type="protein sequence ID" value="SFK89194.1"/>
    <property type="molecule type" value="Genomic_DNA"/>
</dbReference>
<dbReference type="AlphaFoldDB" id="A0A1I4D632"/>
<name>A0A1I4D632_9HYPH</name>
<dbReference type="OrthoDB" id="8222794at2"/>
<accession>A0A1I4D632</accession>
<dbReference type="Proteomes" id="UP000198755">
    <property type="component" value="Unassembled WGS sequence"/>
</dbReference>